<dbReference type="Proteomes" id="UP001150603">
    <property type="component" value="Unassembled WGS sequence"/>
</dbReference>
<accession>A0ACC1JEX8</accession>
<sequence length="285" mass="30527">MPVLLNIADAMLKPVHWLAFYPARKVLQLGIYRANDIGAKKKHAKTLAKDPRSSLDIYDPLLQHSATELARMIRTGEATAKQVVTAYIERINQVNPLLNGLVADRFDQAIEDAEAIDKLVASGDLSAFESKPFLGVPITIKESIAVKGMPNTYGLFWRQKLEPESSVTSKPVQNIIDAGFIILGVTNTPTLSTTAESDNAIYGRTLNPYNLSLTPGGSSSGEGALIGSGASPIGIGTDIGGSLVIPALYCGVFGHRPTMSMMAHDPTSFPELQTNNARSCFTKGV</sequence>
<comment type="caution">
    <text evidence="1">The sequence shown here is derived from an EMBL/GenBank/DDBJ whole genome shotgun (WGS) entry which is preliminary data.</text>
</comment>
<evidence type="ECO:0000313" key="2">
    <source>
        <dbReference type="Proteomes" id="UP001150603"/>
    </source>
</evidence>
<keyword evidence="1" id="KW-0378">Hydrolase</keyword>
<name>A0ACC1JEX8_9FUNG</name>
<proteinExistence type="predicted"/>
<keyword evidence="2" id="KW-1185">Reference proteome</keyword>
<dbReference type="EMBL" id="JANBPW010000403">
    <property type="protein sequence ID" value="KAJ1949631.1"/>
    <property type="molecule type" value="Genomic_DNA"/>
</dbReference>
<organism evidence="1 2">
    <name type="scientific">Linderina macrospora</name>
    <dbReference type="NCBI Taxonomy" id="4868"/>
    <lineage>
        <taxon>Eukaryota</taxon>
        <taxon>Fungi</taxon>
        <taxon>Fungi incertae sedis</taxon>
        <taxon>Zoopagomycota</taxon>
        <taxon>Kickxellomycotina</taxon>
        <taxon>Kickxellomycetes</taxon>
        <taxon>Kickxellales</taxon>
        <taxon>Kickxellaceae</taxon>
        <taxon>Linderina</taxon>
    </lineage>
</organism>
<evidence type="ECO:0000313" key="1">
    <source>
        <dbReference type="EMBL" id="KAJ1949631.1"/>
    </source>
</evidence>
<gene>
    <name evidence="1" type="primary">FAAH2_1</name>
    <name evidence="1" type="ORF">FBU59_001058</name>
</gene>
<feature type="non-terminal residue" evidence="1">
    <location>
        <position position="285"/>
    </location>
</feature>
<protein>
    <submittedName>
        <fullName evidence="1">Fatty-acid amide hydrolase 2</fullName>
        <ecNumber evidence="1">3.5.1.99</ecNumber>
    </submittedName>
</protein>
<dbReference type="EC" id="3.5.1.99" evidence="1"/>
<reference evidence="1" key="1">
    <citation type="submission" date="2022-07" db="EMBL/GenBank/DDBJ databases">
        <title>Phylogenomic reconstructions and comparative analyses of Kickxellomycotina fungi.</title>
        <authorList>
            <person name="Reynolds N.K."/>
            <person name="Stajich J.E."/>
            <person name="Barry K."/>
            <person name="Grigoriev I.V."/>
            <person name="Crous P."/>
            <person name="Smith M.E."/>
        </authorList>
    </citation>
    <scope>NUCLEOTIDE SEQUENCE</scope>
    <source>
        <strain evidence="1">NRRL 5244</strain>
    </source>
</reference>